<dbReference type="KEGG" id="smo:SELMODRAFT_119189"/>
<sequence>MASWRLPQGRAVGSVRWLPSSAAAWDRMLVSTLFDPETGKPSLELNALGSKDSTEGRPWLDLRGEWELPGRVSALATAALQGENFLAVAGSIEGSVTVVPVDAVQVTTSELLDKEPLVLSGLHEASVCAVDVLDDSGDCLAVGEDGKISVVKISESELLPKRVHDSHGHISFSAAHWASSMEFVTAGVGAPLQWWDLRKPGGPVSQCRLKWDGSSPGFVHSLDVHPSRKHLCVVGGSGGSIFAWDLRWQRDAVKLAGVSASKSAIVESEVWEVKYDHASTISSSSDSGKVPPVMFCSEDGVLATIEGGKRNVTELLAEPCAINSFDVDCENGKDIVCGLEHESILFLKRRI</sequence>
<gene>
    <name evidence="5" type="ORF">SELMODRAFT_119189</name>
</gene>
<protein>
    <recommendedName>
        <fullName evidence="7">Nucleoporin Nup43</fullName>
    </recommendedName>
</protein>
<keyword evidence="6" id="KW-1185">Reference proteome</keyword>
<dbReference type="Gramene" id="EFJ15086">
    <property type="protein sequence ID" value="EFJ15086"/>
    <property type="gene ID" value="SELMODRAFT_119189"/>
</dbReference>
<dbReference type="SUPFAM" id="SSF50978">
    <property type="entry name" value="WD40 repeat-like"/>
    <property type="match status" value="1"/>
</dbReference>
<evidence type="ECO:0000256" key="2">
    <source>
        <dbReference type="ARBA" id="ARBA00022574"/>
    </source>
</evidence>
<accession>D8SL38</accession>
<name>D8SL38_SELML</name>
<dbReference type="AlphaFoldDB" id="D8SL38"/>
<organism evidence="6">
    <name type="scientific">Selaginella moellendorffii</name>
    <name type="common">Spikemoss</name>
    <dbReference type="NCBI Taxonomy" id="88036"/>
    <lineage>
        <taxon>Eukaryota</taxon>
        <taxon>Viridiplantae</taxon>
        <taxon>Streptophyta</taxon>
        <taxon>Embryophyta</taxon>
        <taxon>Tracheophyta</taxon>
        <taxon>Lycopodiopsida</taxon>
        <taxon>Selaginellales</taxon>
        <taxon>Selaginellaceae</taxon>
        <taxon>Selaginella</taxon>
    </lineage>
</organism>
<proteinExistence type="predicted"/>
<reference evidence="5 6" key="1">
    <citation type="journal article" date="2011" name="Science">
        <title>The Selaginella genome identifies genetic changes associated with the evolution of vascular plants.</title>
        <authorList>
            <person name="Banks J.A."/>
            <person name="Nishiyama T."/>
            <person name="Hasebe M."/>
            <person name="Bowman J.L."/>
            <person name="Gribskov M."/>
            <person name="dePamphilis C."/>
            <person name="Albert V.A."/>
            <person name="Aono N."/>
            <person name="Aoyama T."/>
            <person name="Ambrose B.A."/>
            <person name="Ashton N.W."/>
            <person name="Axtell M.J."/>
            <person name="Barker E."/>
            <person name="Barker M.S."/>
            <person name="Bennetzen J.L."/>
            <person name="Bonawitz N.D."/>
            <person name="Chapple C."/>
            <person name="Cheng C."/>
            <person name="Correa L.G."/>
            <person name="Dacre M."/>
            <person name="DeBarry J."/>
            <person name="Dreyer I."/>
            <person name="Elias M."/>
            <person name="Engstrom E.M."/>
            <person name="Estelle M."/>
            <person name="Feng L."/>
            <person name="Finet C."/>
            <person name="Floyd S.K."/>
            <person name="Frommer W.B."/>
            <person name="Fujita T."/>
            <person name="Gramzow L."/>
            <person name="Gutensohn M."/>
            <person name="Harholt J."/>
            <person name="Hattori M."/>
            <person name="Heyl A."/>
            <person name="Hirai T."/>
            <person name="Hiwatashi Y."/>
            <person name="Ishikawa M."/>
            <person name="Iwata M."/>
            <person name="Karol K.G."/>
            <person name="Koehler B."/>
            <person name="Kolukisaoglu U."/>
            <person name="Kubo M."/>
            <person name="Kurata T."/>
            <person name="Lalonde S."/>
            <person name="Li K."/>
            <person name="Li Y."/>
            <person name="Litt A."/>
            <person name="Lyons E."/>
            <person name="Manning G."/>
            <person name="Maruyama T."/>
            <person name="Michael T.P."/>
            <person name="Mikami K."/>
            <person name="Miyazaki S."/>
            <person name="Morinaga S."/>
            <person name="Murata T."/>
            <person name="Mueller-Roeber B."/>
            <person name="Nelson D.R."/>
            <person name="Obara M."/>
            <person name="Oguri Y."/>
            <person name="Olmstead R.G."/>
            <person name="Onodera N."/>
            <person name="Petersen B.L."/>
            <person name="Pils B."/>
            <person name="Prigge M."/>
            <person name="Rensing S.A."/>
            <person name="Riano-Pachon D.M."/>
            <person name="Roberts A.W."/>
            <person name="Sato Y."/>
            <person name="Scheller H.V."/>
            <person name="Schulz B."/>
            <person name="Schulz C."/>
            <person name="Shakirov E.V."/>
            <person name="Shibagaki N."/>
            <person name="Shinohara N."/>
            <person name="Shippen D.E."/>
            <person name="Soerensen I."/>
            <person name="Sotooka R."/>
            <person name="Sugimoto N."/>
            <person name="Sugita M."/>
            <person name="Sumikawa N."/>
            <person name="Tanurdzic M."/>
            <person name="Theissen G."/>
            <person name="Ulvskov P."/>
            <person name="Wakazuki S."/>
            <person name="Weng J.K."/>
            <person name="Willats W.W."/>
            <person name="Wipf D."/>
            <person name="Wolf P.G."/>
            <person name="Yang L."/>
            <person name="Zimmer A.D."/>
            <person name="Zhu Q."/>
            <person name="Mitros T."/>
            <person name="Hellsten U."/>
            <person name="Loque D."/>
            <person name="Otillar R."/>
            <person name="Salamov A."/>
            <person name="Schmutz J."/>
            <person name="Shapiro H."/>
            <person name="Lindquist E."/>
            <person name="Lucas S."/>
            <person name="Rokhsar D."/>
            <person name="Grigoriev I.V."/>
        </authorList>
    </citation>
    <scope>NUCLEOTIDE SEQUENCE [LARGE SCALE GENOMIC DNA]</scope>
</reference>
<dbReference type="eggNOG" id="ENOG502QVRC">
    <property type="taxonomic scope" value="Eukaryota"/>
</dbReference>
<dbReference type="InterPro" id="IPR015943">
    <property type="entry name" value="WD40/YVTN_repeat-like_dom_sf"/>
</dbReference>
<evidence type="ECO:0000256" key="4">
    <source>
        <dbReference type="ARBA" id="ARBA00023242"/>
    </source>
</evidence>
<dbReference type="FunCoup" id="D8SL38">
    <property type="interactions" value="602"/>
</dbReference>
<evidence type="ECO:0000313" key="5">
    <source>
        <dbReference type="EMBL" id="EFJ15086.1"/>
    </source>
</evidence>
<evidence type="ECO:0000256" key="1">
    <source>
        <dbReference type="ARBA" id="ARBA00004123"/>
    </source>
</evidence>
<dbReference type="STRING" id="88036.D8SL38"/>
<comment type="subcellular location">
    <subcellularLocation>
        <location evidence="1">Nucleus</location>
    </subcellularLocation>
</comment>
<dbReference type="PANTHER" id="PTHR22652">
    <property type="entry name" value="NUCLEOPORIN NUP43"/>
    <property type="match status" value="1"/>
</dbReference>
<dbReference type="InterPro" id="IPR036322">
    <property type="entry name" value="WD40_repeat_dom_sf"/>
</dbReference>
<keyword evidence="3" id="KW-0677">Repeat</keyword>
<dbReference type="InParanoid" id="D8SL38"/>
<dbReference type="GO" id="GO:0031080">
    <property type="term" value="C:nuclear pore outer ring"/>
    <property type="evidence" value="ECO:0000318"/>
    <property type="project" value="GO_Central"/>
</dbReference>
<dbReference type="Gene3D" id="2.130.10.10">
    <property type="entry name" value="YVTN repeat-like/Quinoprotein amine dehydrogenase"/>
    <property type="match status" value="1"/>
</dbReference>
<evidence type="ECO:0008006" key="7">
    <source>
        <dbReference type="Google" id="ProtNLM"/>
    </source>
</evidence>
<keyword evidence="4" id="KW-0539">Nucleus</keyword>
<dbReference type="HOGENOM" id="CLU_795380_0_0_1"/>
<dbReference type="Proteomes" id="UP000001514">
    <property type="component" value="Unassembled WGS sequence"/>
</dbReference>
<evidence type="ECO:0000313" key="6">
    <source>
        <dbReference type="Proteomes" id="UP000001514"/>
    </source>
</evidence>
<dbReference type="PANTHER" id="PTHR22652:SF0">
    <property type="entry name" value="NUCLEOPORIN NUP43"/>
    <property type="match status" value="1"/>
</dbReference>
<dbReference type="OMA" id="EWESIGI"/>
<keyword evidence="2" id="KW-0853">WD repeat</keyword>
<dbReference type="EMBL" id="GL377625">
    <property type="protein sequence ID" value="EFJ15086.1"/>
    <property type="molecule type" value="Genomic_DNA"/>
</dbReference>
<evidence type="ECO:0000256" key="3">
    <source>
        <dbReference type="ARBA" id="ARBA00022737"/>
    </source>
</evidence>